<proteinExistence type="predicted"/>
<keyword evidence="5" id="KW-0539">Nucleus</keyword>
<dbReference type="InterPro" id="IPR006568">
    <property type="entry name" value="PSP_pro-rich"/>
</dbReference>
<dbReference type="EMBL" id="HBUF01017033">
    <property type="protein sequence ID" value="CAG6610074.1"/>
    <property type="molecule type" value="Transcribed_RNA"/>
</dbReference>
<feature type="region of interest" description="Disordered" evidence="6">
    <location>
        <begin position="107"/>
        <end position="175"/>
    </location>
</feature>
<feature type="compositionally biased region" description="Polar residues" evidence="6">
    <location>
        <begin position="107"/>
        <end position="139"/>
    </location>
</feature>
<keyword evidence="4" id="KW-0862">Zinc</keyword>
<dbReference type="InterPro" id="IPR052115">
    <property type="entry name" value="NEXT_complex_subunit_ZCCHC8"/>
</dbReference>
<dbReference type="PANTHER" id="PTHR13316:SF0">
    <property type="entry name" value="ZINC FINGER CCHC DOMAIN-CONTAINING PROTEIN 8"/>
    <property type="match status" value="1"/>
</dbReference>
<feature type="region of interest" description="Disordered" evidence="6">
    <location>
        <begin position="411"/>
        <end position="569"/>
    </location>
</feature>
<evidence type="ECO:0000256" key="1">
    <source>
        <dbReference type="ARBA" id="ARBA00004123"/>
    </source>
</evidence>
<comment type="subcellular location">
    <subcellularLocation>
        <location evidence="1">Nucleus</location>
    </subcellularLocation>
</comment>
<dbReference type="GO" id="GO:0071013">
    <property type="term" value="C:catalytic step 2 spliceosome"/>
    <property type="evidence" value="ECO:0007669"/>
    <property type="project" value="TreeGrafter"/>
</dbReference>
<feature type="domain" description="PSP proline-rich" evidence="7">
    <location>
        <begin position="282"/>
        <end position="334"/>
    </location>
</feature>
<evidence type="ECO:0000256" key="4">
    <source>
        <dbReference type="ARBA" id="ARBA00022833"/>
    </source>
</evidence>
<evidence type="ECO:0000256" key="6">
    <source>
        <dbReference type="SAM" id="MobiDB-lite"/>
    </source>
</evidence>
<reference evidence="8" key="1">
    <citation type="submission" date="2021-05" db="EMBL/GenBank/DDBJ databases">
        <authorList>
            <person name="Alioto T."/>
            <person name="Alioto T."/>
            <person name="Gomez Garrido J."/>
        </authorList>
    </citation>
    <scope>NUCLEOTIDE SEQUENCE</scope>
</reference>
<feature type="region of interest" description="Disordered" evidence="6">
    <location>
        <begin position="1"/>
        <end position="70"/>
    </location>
</feature>
<evidence type="ECO:0000313" key="8">
    <source>
        <dbReference type="EMBL" id="CAG6610074.1"/>
    </source>
</evidence>
<feature type="compositionally biased region" description="Polar residues" evidence="6">
    <location>
        <begin position="157"/>
        <end position="175"/>
    </location>
</feature>
<keyword evidence="2" id="KW-0479">Metal-binding</keyword>
<feature type="compositionally biased region" description="Acidic residues" evidence="6">
    <location>
        <begin position="17"/>
        <end position="26"/>
    </location>
</feature>
<keyword evidence="3" id="KW-0863">Zinc-finger</keyword>
<evidence type="ECO:0000259" key="7">
    <source>
        <dbReference type="SMART" id="SM00581"/>
    </source>
</evidence>
<organism evidence="8">
    <name type="scientific">Cacopsylla melanoneura</name>
    <dbReference type="NCBI Taxonomy" id="428564"/>
    <lineage>
        <taxon>Eukaryota</taxon>
        <taxon>Metazoa</taxon>
        <taxon>Ecdysozoa</taxon>
        <taxon>Arthropoda</taxon>
        <taxon>Hexapoda</taxon>
        <taxon>Insecta</taxon>
        <taxon>Pterygota</taxon>
        <taxon>Neoptera</taxon>
        <taxon>Paraneoptera</taxon>
        <taxon>Hemiptera</taxon>
        <taxon>Sternorrhyncha</taxon>
        <taxon>Psylloidea</taxon>
        <taxon>Psyllidae</taxon>
        <taxon>Psyllinae</taxon>
        <taxon>Cacopsylla</taxon>
    </lineage>
</organism>
<dbReference type="GO" id="GO:0008270">
    <property type="term" value="F:zinc ion binding"/>
    <property type="evidence" value="ECO:0007669"/>
    <property type="project" value="UniProtKB-KW"/>
</dbReference>
<feature type="compositionally biased region" description="Acidic residues" evidence="6">
    <location>
        <begin position="485"/>
        <end position="504"/>
    </location>
</feature>
<sequence length="644" mass="71174">MSSNKDIVDLDTSNMSSDDDIEDVDSSNDTTQDGTVQTQALNKKKKKRKRKKKKKTNKPNPNDSVQIIDEITRCSQPVEIIGEQNRDTSTNDSSYCAIVSESGNRLQSSATLSTNKLQSGPTISTNRMYPTDQSVPANRQKSDDFISFSNGPKGVSANHNESYKGTSSHYSSDTNNKTEDFGDIFQIDTAPSDVQDNYNSVPRYISKFSESALSEEKVAVKKSWRPTALCFNCDGEHSIRDCTKPRNQQNINRNRNAFMAKKQQQMGNVNASRYHLDHHQKFAHIKPGTISKQLRKALNLSSDQLPLHTYRMRLVGYPPAWLEEAKVKHSGISVFDSSGQALADPDDEDGEVEMDRCKYDIKKIIDFPGFNVRPPKGTLNESNYLRFPDMIPDQSKDRMMSYLSPRAAVPYKKRKLDDKDLPQEGESGQNRTLRQSMDMDVDEVPETLFEPPGECAFIPALPNEPPAPRPPPPPPIDLPPPPPGTEEEEEEEGEIKSDESEEEEGKGVKRKRGDDGEEEKQISKKRVSTSDPAVNSTPTPSPSASSATTSAGNGPNTGVSPLHKSGSVPNLGSIKTVDLGTPIINHAVSADRLPSHEAFAKDICDVINFDNLPDSTGKYKVLRKVVKKVRGFMTKLTNGGAGKS</sequence>
<dbReference type="GO" id="GO:0003723">
    <property type="term" value="F:RNA binding"/>
    <property type="evidence" value="ECO:0007669"/>
    <property type="project" value="TreeGrafter"/>
</dbReference>
<dbReference type="SMART" id="SM00581">
    <property type="entry name" value="PSP"/>
    <property type="match status" value="1"/>
</dbReference>
<evidence type="ECO:0000256" key="2">
    <source>
        <dbReference type="ARBA" id="ARBA00022723"/>
    </source>
</evidence>
<feature type="compositionally biased region" description="Polar residues" evidence="6">
    <location>
        <begin position="426"/>
        <end position="435"/>
    </location>
</feature>
<evidence type="ECO:0000256" key="5">
    <source>
        <dbReference type="ARBA" id="ARBA00023242"/>
    </source>
</evidence>
<dbReference type="PANTHER" id="PTHR13316">
    <property type="entry name" value="ZINC FINGER, CCHC DOMAIN CONTAINING 8"/>
    <property type="match status" value="1"/>
</dbReference>
<feature type="compositionally biased region" description="Pro residues" evidence="6">
    <location>
        <begin position="462"/>
        <end position="484"/>
    </location>
</feature>
<feature type="compositionally biased region" description="Polar residues" evidence="6">
    <location>
        <begin position="1"/>
        <end position="15"/>
    </location>
</feature>
<protein>
    <submittedName>
        <fullName evidence="8">Zinc finger CCHC domain-containing protein 8 homolog</fullName>
    </submittedName>
</protein>
<name>A0A8D8PQ89_9HEMI</name>
<dbReference type="AlphaFoldDB" id="A0A8D8PQ89"/>
<dbReference type="Pfam" id="PF04046">
    <property type="entry name" value="PSP"/>
    <property type="match status" value="1"/>
</dbReference>
<accession>A0A8D8PQ89</accession>
<evidence type="ECO:0000256" key="3">
    <source>
        <dbReference type="ARBA" id="ARBA00022771"/>
    </source>
</evidence>
<feature type="compositionally biased region" description="Polar residues" evidence="6">
    <location>
        <begin position="30"/>
        <end position="41"/>
    </location>
</feature>
<feature type="compositionally biased region" description="Basic residues" evidence="6">
    <location>
        <begin position="42"/>
        <end position="57"/>
    </location>
</feature>
<feature type="compositionally biased region" description="Low complexity" evidence="6">
    <location>
        <begin position="536"/>
        <end position="551"/>
    </location>
</feature>